<protein>
    <recommendedName>
        <fullName evidence="3">DUF1877 domain-containing protein</fullName>
    </recommendedName>
</protein>
<dbReference type="EMBL" id="FZNP01000008">
    <property type="protein sequence ID" value="SNR92764.1"/>
    <property type="molecule type" value="Genomic_DNA"/>
</dbReference>
<organism evidence="1 2">
    <name type="scientific">Actinomadura mexicana</name>
    <dbReference type="NCBI Taxonomy" id="134959"/>
    <lineage>
        <taxon>Bacteria</taxon>
        <taxon>Bacillati</taxon>
        <taxon>Actinomycetota</taxon>
        <taxon>Actinomycetes</taxon>
        <taxon>Streptosporangiales</taxon>
        <taxon>Thermomonosporaceae</taxon>
        <taxon>Actinomadura</taxon>
    </lineage>
</organism>
<dbReference type="SUPFAM" id="SSF111069">
    <property type="entry name" value="Hypothetical protein yfbM"/>
    <property type="match status" value="1"/>
</dbReference>
<evidence type="ECO:0000313" key="1">
    <source>
        <dbReference type="EMBL" id="SNR92764.1"/>
    </source>
</evidence>
<evidence type="ECO:0008006" key="3">
    <source>
        <dbReference type="Google" id="ProtNLM"/>
    </source>
</evidence>
<reference evidence="2" key="1">
    <citation type="submission" date="2017-06" db="EMBL/GenBank/DDBJ databases">
        <authorList>
            <person name="Varghese N."/>
            <person name="Submissions S."/>
        </authorList>
    </citation>
    <scope>NUCLEOTIDE SEQUENCE [LARGE SCALE GENOMIC DNA]</scope>
    <source>
        <strain evidence="2">DSM 44485</strain>
    </source>
</reference>
<keyword evidence="2" id="KW-1185">Reference proteome</keyword>
<sequence length="194" mass="21698">MGYWMWLTRYDGAEVAALLDHPHGLHAGLRRLRDIWDDLPIELGYDPSGSLCKLEEMDTHRAWDALHVLLTGHPNEDYERVSGDPPACDVVMGGLVMNETGEGSLLHVPRLLRPDQVRAVDGFLRGLDRDALIRQRHASLKEAQPYSFEGWGRLQSGEAQDMVEHGVLGKAFDTVRDFYARAATAGNAIIKEIL</sequence>
<dbReference type="InterPro" id="IPR035944">
    <property type="entry name" value="YfbM-like_sf"/>
</dbReference>
<dbReference type="AlphaFoldDB" id="A0A239ACI9"/>
<dbReference type="InterPro" id="IPR015068">
    <property type="entry name" value="DUF1877"/>
</dbReference>
<dbReference type="Gene3D" id="3.40.1760.10">
    <property type="entry name" value="YfbM-like super family"/>
    <property type="match status" value="1"/>
</dbReference>
<dbReference type="Proteomes" id="UP000198420">
    <property type="component" value="Unassembled WGS sequence"/>
</dbReference>
<dbReference type="OrthoDB" id="1821531at2"/>
<name>A0A239ACI9_9ACTN</name>
<proteinExistence type="predicted"/>
<gene>
    <name evidence="1" type="ORF">SAMN06265355_108325</name>
</gene>
<dbReference type="Pfam" id="PF08974">
    <property type="entry name" value="DUF1877"/>
    <property type="match status" value="1"/>
</dbReference>
<evidence type="ECO:0000313" key="2">
    <source>
        <dbReference type="Proteomes" id="UP000198420"/>
    </source>
</evidence>
<accession>A0A239ACI9</accession>